<accession>A0ABQ1PUB8</accession>
<evidence type="ECO:0000313" key="3">
    <source>
        <dbReference type="Proteomes" id="UP000619534"/>
    </source>
</evidence>
<organism evidence="2 3">
    <name type="scientific">Thalassobacillus devorans</name>
    <dbReference type="NCBI Taxonomy" id="279813"/>
    <lineage>
        <taxon>Bacteria</taxon>
        <taxon>Bacillati</taxon>
        <taxon>Bacillota</taxon>
        <taxon>Bacilli</taxon>
        <taxon>Bacillales</taxon>
        <taxon>Bacillaceae</taxon>
        <taxon>Thalassobacillus</taxon>
    </lineage>
</organism>
<protein>
    <submittedName>
        <fullName evidence="2">Uncharacterized protein</fullName>
    </submittedName>
</protein>
<dbReference type="InterPro" id="IPR047670">
    <property type="entry name" value="YfjT-like"/>
</dbReference>
<dbReference type="EMBL" id="BMCJ01000011">
    <property type="protein sequence ID" value="GGD03933.1"/>
    <property type="molecule type" value="Genomic_DNA"/>
</dbReference>
<name>A0ABQ1PUB8_9BACI</name>
<feature type="coiled-coil region" evidence="1">
    <location>
        <begin position="32"/>
        <end position="59"/>
    </location>
</feature>
<dbReference type="RefSeq" id="WP_062442648.1">
    <property type="nucleotide sequence ID" value="NZ_BMCJ01000011.1"/>
</dbReference>
<evidence type="ECO:0000313" key="2">
    <source>
        <dbReference type="EMBL" id="GGD03933.1"/>
    </source>
</evidence>
<sequence>MGKATDQPSEQMKYIKNRIKMLHEVADSMDEQEAGSAELEQLSRMLKDLQIKIERFQKDWQA</sequence>
<keyword evidence="3" id="KW-1185">Reference proteome</keyword>
<gene>
    <name evidence="2" type="ORF">GCM10007216_38220</name>
</gene>
<proteinExistence type="predicted"/>
<evidence type="ECO:0000256" key="1">
    <source>
        <dbReference type="SAM" id="Coils"/>
    </source>
</evidence>
<keyword evidence="1" id="KW-0175">Coiled coil</keyword>
<comment type="caution">
    <text evidence="2">The sequence shown here is derived from an EMBL/GenBank/DDBJ whole genome shotgun (WGS) entry which is preliminary data.</text>
</comment>
<reference evidence="3" key="1">
    <citation type="journal article" date="2019" name="Int. J. Syst. Evol. Microbiol.">
        <title>The Global Catalogue of Microorganisms (GCM) 10K type strain sequencing project: providing services to taxonomists for standard genome sequencing and annotation.</title>
        <authorList>
            <consortium name="The Broad Institute Genomics Platform"/>
            <consortium name="The Broad Institute Genome Sequencing Center for Infectious Disease"/>
            <person name="Wu L."/>
            <person name="Ma J."/>
        </authorList>
    </citation>
    <scope>NUCLEOTIDE SEQUENCE [LARGE SCALE GENOMIC DNA]</scope>
    <source>
        <strain evidence="3">CCM 7282</strain>
    </source>
</reference>
<dbReference type="NCBIfam" id="NF040878">
    <property type="entry name" value="SE1561_fam"/>
    <property type="match status" value="1"/>
</dbReference>
<dbReference type="Proteomes" id="UP000619534">
    <property type="component" value="Unassembled WGS sequence"/>
</dbReference>